<protein>
    <submittedName>
        <fullName evidence="7">Chaperone protein DnaK</fullName>
    </submittedName>
</protein>
<proteinExistence type="inferred from homology"/>
<dbReference type="PANTHER" id="PTHR19375">
    <property type="entry name" value="HEAT SHOCK PROTEIN 70KDA"/>
    <property type="match status" value="1"/>
</dbReference>
<evidence type="ECO:0000256" key="1">
    <source>
        <dbReference type="ARBA" id="ARBA00007381"/>
    </source>
</evidence>
<dbReference type="PATRIC" id="fig|394096.3.peg.1615"/>
<evidence type="ECO:0000259" key="6">
    <source>
        <dbReference type="Pfam" id="PF07238"/>
    </source>
</evidence>
<comment type="caution">
    <text evidence="7">The sequence shown here is derived from an EMBL/GenBank/DDBJ whole genome shotgun (WGS) entry which is preliminary data.</text>
</comment>
<dbReference type="SUPFAM" id="SSF53067">
    <property type="entry name" value="Actin-like ATPase domain"/>
    <property type="match status" value="2"/>
</dbReference>
<name>A0A085WQX8_9BACT</name>
<feature type="compositionally biased region" description="Pro residues" evidence="5">
    <location>
        <begin position="285"/>
        <end position="319"/>
    </location>
</feature>
<evidence type="ECO:0000256" key="4">
    <source>
        <dbReference type="ARBA" id="ARBA00023186"/>
    </source>
</evidence>
<evidence type="ECO:0000256" key="3">
    <source>
        <dbReference type="ARBA" id="ARBA00022840"/>
    </source>
</evidence>
<feature type="region of interest" description="Disordered" evidence="5">
    <location>
        <begin position="108"/>
        <end position="380"/>
    </location>
</feature>
<dbReference type="Gene3D" id="2.60.34.10">
    <property type="entry name" value="Substrate Binding Domain Of DNAk, Chain A, domain 1"/>
    <property type="match status" value="1"/>
</dbReference>
<feature type="compositionally biased region" description="Basic and acidic residues" evidence="5">
    <location>
        <begin position="367"/>
        <end position="376"/>
    </location>
</feature>
<dbReference type="EMBL" id="JMCB01000003">
    <property type="protein sequence ID" value="KFE70091.1"/>
    <property type="molecule type" value="Genomic_DNA"/>
</dbReference>
<dbReference type="InterPro" id="IPR029047">
    <property type="entry name" value="HSP70_peptide-bd_sf"/>
</dbReference>
<dbReference type="Pfam" id="PF00012">
    <property type="entry name" value="HSP70"/>
    <property type="match status" value="1"/>
</dbReference>
<dbReference type="GO" id="GO:0035438">
    <property type="term" value="F:cyclic-di-GMP binding"/>
    <property type="evidence" value="ECO:0007669"/>
    <property type="project" value="InterPro"/>
</dbReference>
<sequence length="930" mass="97403">MTDSNQGPIGLAVKLPFATPEEFLAKYGTNLSRGGIYLRSKTVKPPGTPVTLDLKLSTGARIIYASAVVHFVTGQQGQGIPGMGLRFLTLDPETKRFLDSALAHVPHAQSAEPPVPAGVGPADFAVPPQPTPAPVAASPGDALTPDAASVAPTPAPTSSPQAVPLPPAPPSTDIPAPAPLAEHPPLAHPSTDIPAPAPLAEHPPSEPPRTATPAPVPQSPPPPPAATPSSPSRTGIPSVGPQAAPPPPPPPRTATPAPIPEAAPPTPAPPPTAPPEPLPEAAAPPSAPAPAPAPATPPAPPAPPSSPAEASPPPAPAAPPATAQATPPAPPAPTPASASQNPTRPSGSFVPVVSSNAGTLNAPAFEPPKEEPKREGPVIGIDLGTTNSCAAYVRNGKPEVLRSREGHNTVPSILALNTRGKMVLGHPAKGQMLTNPRQTVYGAKRLVGRAYDSPIVQHIKDRFHYEVAPGENGEAAVKLGNRVFSLQQISALILREVREVAQNQLGQPVSRAVITVPAYYNDNQRQAVRDAGQLAGLYVERILNEPTAAALAYGYGRKLKQRILVYDLGGGTFDASVLELHDTVYEVVSTGGDTFLGGIDFDNAIVEYLLEEFQKQTGKVFQGDRVAMQRIHDAAERAKCSLSERNDMRIHVAFVTMIDNTPYDLDVTLTRKKLIELTEKLVDRTIEVCGEVLEAKGLTQQDIHEVVLVGGQSRFPLVHEKITQYFGKPPTKNVHPDEAVALGAALLAHSLGQKEGVTLIDVLPMAIGVGLPGGRFKAVMERNTALPTTKSYTVTTHRDNQAELEVSIFQGESNRIAENEFLGTLKLTGLPHRPRGEVQVTITFEVNSESLLKVTAKENSTGKEISSTFSTRDTPEAVKARLAQAQEPAQAGAPSAGTKGAPGTTPAAEPPSPTKKTGMVGWLKGLFGRR</sequence>
<dbReference type="FunFam" id="3.90.640.10:FF:000003">
    <property type="entry name" value="Molecular chaperone DnaK"/>
    <property type="match status" value="1"/>
</dbReference>
<feature type="region of interest" description="Disordered" evidence="5">
    <location>
        <begin position="882"/>
        <end position="930"/>
    </location>
</feature>
<dbReference type="Gene3D" id="3.90.640.10">
    <property type="entry name" value="Actin, Chain A, domain 4"/>
    <property type="match status" value="1"/>
</dbReference>
<evidence type="ECO:0000256" key="5">
    <source>
        <dbReference type="SAM" id="MobiDB-lite"/>
    </source>
</evidence>
<feature type="compositionally biased region" description="Pro residues" evidence="5">
    <location>
        <begin position="243"/>
        <end position="278"/>
    </location>
</feature>
<dbReference type="Gene3D" id="2.40.10.220">
    <property type="entry name" value="predicted glycosyltransferase like domains"/>
    <property type="match status" value="1"/>
</dbReference>
<feature type="compositionally biased region" description="Pro residues" evidence="5">
    <location>
        <begin position="153"/>
        <end position="178"/>
    </location>
</feature>
<dbReference type="RefSeq" id="WP_240486584.1">
    <property type="nucleotide sequence ID" value="NZ_JMCB01000003.1"/>
</dbReference>
<keyword evidence="3" id="KW-0067">ATP-binding</keyword>
<dbReference type="SUPFAM" id="SSF100920">
    <property type="entry name" value="Heat shock protein 70kD (HSP70), peptide-binding domain"/>
    <property type="match status" value="1"/>
</dbReference>
<dbReference type="InterPro" id="IPR013126">
    <property type="entry name" value="Hsp_70_fam"/>
</dbReference>
<evidence type="ECO:0000256" key="2">
    <source>
        <dbReference type="ARBA" id="ARBA00022741"/>
    </source>
</evidence>
<reference evidence="7 8" key="1">
    <citation type="submission" date="2014-04" db="EMBL/GenBank/DDBJ databases">
        <title>Genome assembly of Hyalangium minutum DSM 14724.</title>
        <authorList>
            <person name="Sharma G."/>
            <person name="Subramanian S."/>
        </authorList>
    </citation>
    <scope>NUCLEOTIDE SEQUENCE [LARGE SCALE GENOMIC DNA]</scope>
    <source>
        <strain evidence="7 8">DSM 14724</strain>
    </source>
</reference>
<dbReference type="Proteomes" id="UP000028725">
    <property type="component" value="Unassembled WGS sequence"/>
</dbReference>
<feature type="compositionally biased region" description="Low complexity" evidence="5">
    <location>
        <begin position="134"/>
        <end position="152"/>
    </location>
</feature>
<dbReference type="InterPro" id="IPR043129">
    <property type="entry name" value="ATPase_NBD"/>
</dbReference>
<dbReference type="Pfam" id="PF07238">
    <property type="entry name" value="PilZ"/>
    <property type="match status" value="1"/>
</dbReference>
<feature type="compositionally biased region" description="Low complexity" evidence="5">
    <location>
        <begin position="883"/>
        <end position="907"/>
    </location>
</feature>
<dbReference type="PROSITE" id="PS00329">
    <property type="entry name" value="HSP70_2"/>
    <property type="match status" value="1"/>
</dbReference>
<organism evidence="7 8">
    <name type="scientific">Hyalangium minutum</name>
    <dbReference type="NCBI Taxonomy" id="394096"/>
    <lineage>
        <taxon>Bacteria</taxon>
        <taxon>Pseudomonadati</taxon>
        <taxon>Myxococcota</taxon>
        <taxon>Myxococcia</taxon>
        <taxon>Myxococcales</taxon>
        <taxon>Cystobacterineae</taxon>
        <taxon>Archangiaceae</taxon>
        <taxon>Hyalangium</taxon>
    </lineage>
</organism>
<dbReference type="InterPro" id="IPR009875">
    <property type="entry name" value="PilZ_domain"/>
</dbReference>
<dbReference type="STRING" id="394096.DB31_5133"/>
<feature type="compositionally biased region" description="Low complexity" evidence="5">
    <location>
        <begin position="117"/>
        <end position="126"/>
    </location>
</feature>
<dbReference type="InterPro" id="IPR011752">
    <property type="entry name" value="PilV_Myxo-type"/>
</dbReference>
<accession>A0A085WQX8</accession>
<keyword evidence="2" id="KW-0547">Nucleotide-binding</keyword>
<keyword evidence="4" id="KW-0143">Chaperone</keyword>
<dbReference type="GO" id="GO:0140662">
    <property type="term" value="F:ATP-dependent protein folding chaperone"/>
    <property type="evidence" value="ECO:0007669"/>
    <property type="project" value="InterPro"/>
</dbReference>
<evidence type="ECO:0000313" key="7">
    <source>
        <dbReference type="EMBL" id="KFE70091.1"/>
    </source>
</evidence>
<dbReference type="NCBIfam" id="TIGR02266">
    <property type="entry name" value="gmx_TIGR02266"/>
    <property type="match status" value="1"/>
</dbReference>
<dbReference type="AlphaFoldDB" id="A0A085WQX8"/>
<evidence type="ECO:0000313" key="8">
    <source>
        <dbReference type="Proteomes" id="UP000028725"/>
    </source>
</evidence>
<dbReference type="InterPro" id="IPR018181">
    <property type="entry name" value="Heat_shock_70_CS"/>
</dbReference>
<feature type="compositionally biased region" description="Pro residues" evidence="5">
    <location>
        <begin position="214"/>
        <end position="226"/>
    </location>
</feature>
<dbReference type="PROSITE" id="PS00297">
    <property type="entry name" value="HSP70_1"/>
    <property type="match status" value="1"/>
</dbReference>
<feature type="domain" description="PilZ" evidence="6">
    <location>
        <begin position="29"/>
        <end position="100"/>
    </location>
</feature>
<dbReference type="PRINTS" id="PR00301">
    <property type="entry name" value="HEATSHOCK70"/>
</dbReference>
<gene>
    <name evidence="7" type="ORF">DB31_5133</name>
</gene>
<comment type="similarity">
    <text evidence="1">Belongs to the heat shock protein 70 family.</text>
</comment>
<dbReference type="Gene3D" id="3.30.420.40">
    <property type="match status" value="2"/>
</dbReference>
<keyword evidence="8" id="KW-1185">Reference proteome</keyword>
<dbReference type="GO" id="GO:0005524">
    <property type="term" value="F:ATP binding"/>
    <property type="evidence" value="ECO:0007669"/>
    <property type="project" value="UniProtKB-KW"/>
</dbReference>